<feature type="region of interest" description="Disordered" evidence="1">
    <location>
        <begin position="94"/>
        <end position="114"/>
    </location>
</feature>
<protein>
    <submittedName>
        <fullName evidence="2">Uncharacterized protein</fullName>
    </submittedName>
</protein>
<dbReference type="EMBL" id="JAGHQM010002160">
    <property type="protein sequence ID" value="KAH0551161.1"/>
    <property type="molecule type" value="Genomic_DNA"/>
</dbReference>
<name>A0A9P8ICM3_9PEZI</name>
<sequence>MAMLYAKCISGTSLILAYQDAQRGDERVELSNTTAWHRDVSKDIGNLAEIAESKEGLIAKWVHEFAKLDDIISEVEGLRGKVCEVAHSLKMDLPSRQMDMSAPSRRTGRCAKID</sequence>
<organism evidence="2 3">
    <name type="scientific">Trichoglossum hirsutum</name>
    <dbReference type="NCBI Taxonomy" id="265104"/>
    <lineage>
        <taxon>Eukaryota</taxon>
        <taxon>Fungi</taxon>
        <taxon>Dikarya</taxon>
        <taxon>Ascomycota</taxon>
        <taxon>Pezizomycotina</taxon>
        <taxon>Geoglossomycetes</taxon>
        <taxon>Geoglossales</taxon>
        <taxon>Geoglossaceae</taxon>
        <taxon>Trichoglossum</taxon>
    </lineage>
</organism>
<gene>
    <name evidence="2" type="ORF">GP486_007505</name>
</gene>
<evidence type="ECO:0000313" key="3">
    <source>
        <dbReference type="Proteomes" id="UP000750711"/>
    </source>
</evidence>
<evidence type="ECO:0000256" key="1">
    <source>
        <dbReference type="SAM" id="MobiDB-lite"/>
    </source>
</evidence>
<accession>A0A9P8ICM3</accession>
<keyword evidence="3" id="KW-1185">Reference proteome</keyword>
<comment type="caution">
    <text evidence="2">The sequence shown here is derived from an EMBL/GenBank/DDBJ whole genome shotgun (WGS) entry which is preliminary data.</text>
</comment>
<evidence type="ECO:0000313" key="2">
    <source>
        <dbReference type="EMBL" id="KAH0551161.1"/>
    </source>
</evidence>
<reference evidence="2" key="1">
    <citation type="submission" date="2021-03" db="EMBL/GenBank/DDBJ databases">
        <title>Comparative genomics and phylogenomic investigation of the class Geoglossomycetes provide insights into ecological specialization and systematics.</title>
        <authorList>
            <person name="Melie T."/>
            <person name="Pirro S."/>
            <person name="Miller A.N."/>
            <person name="Quandt A."/>
        </authorList>
    </citation>
    <scope>NUCLEOTIDE SEQUENCE</scope>
    <source>
        <strain evidence="2">CAQ_001_2017</strain>
    </source>
</reference>
<dbReference type="AlphaFoldDB" id="A0A9P8ICM3"/>
<dbReference type="Proteomes" id="UP000750711">
    <property type="component" value="Unassembled WGS sequence"/>
</dbReference>
<proteinExistence type="predicted"/>